<dbReference type="PANTHER" id="PTHR36836:SF1">
    <property type="entry name" value="COLANIC ACID BIOSYNTHESIS PROTEIN WCAK"/>
    <property type="match status" value="1"/>
</dbReference>
<accession>A0A174L4L0</accession>
<gene>
    <name evidence="2" type="ORF">ERS852471_03139</name>
</gene>
<proteinExistence type="predicted"/>
<organism evidence="2 3">
    <name type="scientific">Clostridium disporicum</name>
    <dbReference type="NCBI Taxonomy" id="84024"/>
    <lineage>
        <taxon>Bacteria</taxon>
        <taxon>Bacillati</taxon>
        <taxon>Bacillota</taxon>
        <taxon>Clostridia</taxon>
        <taxon>Eubacteriales</taxon>
        <taxon>Clostridiaceae</taxon>
        <taxon>Clostridium</taxon>
    </lineage>
</organism>
<dbReference type="EMBL" id="CYZX01000029">
    <property type="protein sequence ID" value="CUP17397.1"/>
    <property type="molecule type" value="Genomic_DNA"/>
</dbReference>
<feature type="domain" description="Polysaccharide pyruvyl transferase" evidence="1">
    <location>
        <begin position="15"/>
        <end position="308"/>
    </location>
</feature>
<dbReference type="AlphaFoldDB" id="A0A174L4L0"/>
<dbReference type="InterPro" id="IPR007345">
    <property type="entry name" value="Polysacch_pyruvyl_Trfase"/>
</dbReference>
<protein>
    <submittedName>
        <fullName evidence="2">Exopolysaccharide biosynthesis protein</fullName>
    </submittedName>
</protein>
<evidence type="ECO:0000313" key="2">
    <source>
        <dbReference type="EMBL" id="CUP17397.1"/>
    </source>
</evidence>
<evidence type="ECO:0000313" key="3">
    <source>
        <dbReference type="Proteomes" id="UP000095594"/>
    </source>
</evidence>
<dbReference type="Pfam" id="PF04230">
    <property type="entry name" value="PS_pyruv_trans"/>
    <property type="match status" value="1"/>
</dbReference>
<evidence type="ECO:0000259" key="1">
    <source>
        <dbReference type="Pfam" id="PF04230"/>
    </source>
</evidence>
<dbReference type="OrthoDB" id="3234060at2"/>
<dbReference type="PANTHER" id="PTHR36836">
    <property type="entry name" value="COLANIC ACID BIOSYNTHESIS PROTEIN WCAK"/>
    <property type="match status" value="1"/>
</dbReference>
<dbReference type="Proteomes" id="UP000095594">
    <property type="component" value="Unassembled WGS sequence"/>
</dbReference>
<dbReference type="RefSeq" id="WP_055268200.1">
    <property type="nucleotide sequence ID" value="NZ_CABIXQ010000029.1"/>
</dbReference>
<sequence>MKKNILILNQGITENYGDVAINNTITSFFKSKGFNIEYYPFWLEEYVFGKENILSKILMHAVWKIPFLMDFFNKNSIINKFKRLDYDAIIIGGGELLSGHRGFNSSLNIWSKFAEKRKIPIYLLGVSGDTNMPRYIFNRNKKSLNRFSGIFVRDSHSYDMLRNEYNVECKYSPDVVFAYNSICQNDNADLGIRKQLLCVPIDFNDSINKNMNIKDVEEYNEYLIKKILDNLKGNSKVLITCSVLDDVKFTKSFYNYAKNKLKEVEVEYVDYTCLDDYIELVKKSNCVISGRMHALILAFVNKCKIVPIPFKEKLICFNNEYSNENNILKIENKVIETFEELSQTIYTLKA</sequence>
<reference evidence="2 3" key="1">
    <citation type="submission" date="2015-09" db="EMBL/GenBank/DDBJ databases">
        <authorList>
            <consortium name="Pathogen Informatics"/>
        </authorList>
    </citation>
    <scope>NUCLEOTIDE SEQUENCE [LARGE SCALE GENOMIC DNA]</scope>
    <source>
        <strain evidence="2 3">2789STDY5834856</strain>
    </source>
</reference>
<name>A0A174L4L0_9CLOT</name>